<dbReference type="InterPro" id="IPR019585">
    <property type="entry name" value="Rpn7/CSN1"/>
</dbReference>
<keyword evidence="5" id="KW-0963">Cytoplasm</keyword>
<feature type="region of interest" description="Disordered" evidence="9">
    <location>
        <begin position="682"/>
        <end position="706"/>
    </location>
</feature>
<keyword evidence="10" id="KW-0732">Signal</keyword>
<evidence type="ECO:0000256" key="4">
    <source>
        <dbReference type="ARBA" id="ARBA00011098"/>
    </source>
</evidence>
<feature type="signal peptide" evidence="10">
    <location>
        <begin position="1"/>
        <end position="19"/>
    </location>
</feature>
<dbReference type="InterPro" id="IPR056124">
    <property type="entry name" value="DUF7707"/>
</dbReference>
<evidence type="ECO:0000256" key="5">
    <source>
        <dbReference type="ARBA" id="ARBA00022490"/>
    </source>
</evidence>
<dbReference type="SUPFAM" id="SSF46785">
    <property type="entry name" value="Winged helix' DNA-binding domain"/>
    <property type="match status" value="1"/>
</dbReference>
<evidence type="ECO:0000313" key="13">
    <source>
        <dbReference type="Proteomes" id="UP000036893"/>
    </source>
</evidence>
<dbReference type="GeneID" id="66996623"/>
<dbReference type="GO" id="GO:0008180">
    <property type="term" value="C:COP9 signalosome"/>
    <property type="evidence" value="ECO:0007669"/>
    <property type="project" value="UniProtKB-KW"/>
</dbReference>
<dbReference type="Gene3D" id="1.25.40.570">
    <property type="match status" value="1"/>
</dbReference>
<dbReference type="PANTHER" id="PTHR14145">
    <property type="entry name" value="26S PROTESOME SUBUNIT 6"/>
    <property type="match status" value="1"/>
</dbReference>
<reference evidence="12" key="1">
    <citation type="journal article" date="2015" name="Genome Announc.">
        <title>Draft Genome Sequence of the Pathogenic Filamentous Fungus Aspergillus udagawae Strain IFM 46973T.</title>
        <authorList>
            <person name="Kusuya Y."/>
            <person name="Takahashi-Nakaguchi A."/>
            <person name="Takahashi H."/>
            <person name="Yaguchi T."/>
        </authorList>
    </citation>
    <scope>NUCLEOTIDE SEQUENCE</scope>
    <source>
        <strain evidence="12">IFM 46973</strain>
    </source>
</reference>
<evidence type="ECO:0000256" key="7">
    <source>
        <dbReference type="ARBA" id="ARBA00023242"/>
    </source>
</evidence>
<dbReference type="InterPro" id="IPR036390">
    <property type="entry name" value="WH_DNA-bd_sf"/>
</dbReference>
<sequence>MIFSRALIVAASMVGLVSSQTWTAVNISAIDPALRSKWCLDQTSSCPLLCLQINATSDPTQNDCDSDSLSYECVCSNGISPNSSEYSQTIPYYLCSQANNECVDRCDSSNSACQSACRSDHPCGAQNPTRHNVTTTASATSNPTNNAATSTTLAAFTGEATNKNKNAAVRASSVDIGHVYGLCVVVGGFIAGFAVLLPTVPSTQALHVHHDDAMDSTLPDAFDSSQPGLYAGQASSAGMVDPEGSNGNMIASAPFVKVDDPPKFELESYIANYNGRTKFNRLYLIGTCSTYLSTEALKAAVAEAKSGKDVVRYQQAVRALAEVSPNEPEAIEDTKWVDHMQRVVKSETDRLEHELRGYKNNLIKESIRMGNEDLGLHYHQIGNLVAASKAYSRMRDYCTTPSHIASMLLKIINVAIERGDWLSVQSNVHRLRNLQSKPEEQAKNQPKMSAALGLSQLHSGSYLDAANSFLTTDPSLGDSYNEVVTSNDVAVYGGLCALASMDRNELQRRVLDNNSFRNFLELEPHIRRAISFFCNSKFRPCLEILESYKADYLLDIHLQRHVSTLFTRIRTKAIQQYLVPFSRVTLDSMLKIFAPGVAGGQAHPTDFNSPFVQELISLIQDGTLDARIDLEKGVLVSKQTDLRTDVQRAALESLVNFRKEAHLRLLRTNILRAGLEVRAPGDERKLRPEDRGVGKGLAGLGGKYSR</sequence>
<feature type="chain" id="PRO_5034097023" description="COP9 signalosome complex subunit 1" evidence="10">
    <location>
        <begin position="20"/>
        <end position="706"/>
    </location>
</feature>
<name>A0A8E0QY98_9EURO</name>
<evidence type="ECO:0000259" key="11">
    <source>
        <dbReference type="PROSITE" id="PS50250"/>
    </source>
</evidence>
<dbReference type="InterPro" id="IPR000717">
    <property type="entry name" value="PCI_dom"/>
</dbReference>
<evidence type="ECO:0000256" key="6">
    <source>
        <dbReference type="ARBA" id="ARBA00022790"/>
    </source>
</evidence>
<keyword evidence="6" id="KW-0736">Signalosome</keyword>
<dbReference type="FunFam" id="1.25.40.570:FF:000022">
    <property type="entry name" value="COP9 signalosome complex subunit 1"/>
    <property type="match status" value="1"/>
</dbReference>
<dbReference type="SMART" id="SM00088">
    <property type="entry name" value="PINT"/>
    <property type="match status" value="1"/>
</dbReference>
<feature type="domain" description="PCI" evidence="11">
    <location>
        <begin position="461"/>
        <end position="642"/>
    </location>
</feature>
<dbReference type="GO" id="GO:0005737">
    <property type="term" value="C:cytoplasm"/>
    <property type="evidence" value="ECO:0007669"/>
    <property type="project" value="UniProtKB-SubCell"/>
</dbReference>
<dbReference type="PANTHER" id="PTHR14145:SF2">
    <property type="entry name" value="COP9 SIGNALOSOME COMPLEX SUBUNIT 1"/>
    <property type="match status" value="1"/>
</dbReference>
<comment type="subcellular location">
    <subcellularLocation>
        <location evidence="2">Cytoplasm</location>
    </subcellularLocation>
    <subcellularLocation>
        <location evidence="1">Nucleus</location>
    </subcellularLocation>
</comment>
<gene>
    <name evidence="12" type="ORF">Aud_009146</name>
</gene>
<evidence type="ECO:0000256" key="2">
    <source>
        <dbReference type="ARBA" id="ARBA00004496"/>
    </source>
</evidence>
<dbReference type="Proteomes" id="UP000036893">
    <property type="component" value="Unassembled WGS sequence"/>
</dbReference>
<protein>
    <recommendedName>
        <fullName evidence="8">COP9 signalosome complex subunit 1</fullName>
    </recommendedName>
</protein>
<dbReference type="EMBL" id="BBXM02000007">
    <property type="protein sequence ID" value="GIC92675.1"/>
    <property type="molecule type" value="Genomic_DNA"/>
</dbReference>
<proteinExistence type="inferred from homology"/>
<dbReference type="PROSITE" id="PS50250">
    <property type="entry name" value="PCI"/>
    <property type="match status" value="1"/>
</dbReference>
<comment type="subunit">
    <text evidence="4">Component of the COP9 signalosome (CSN) complex.</text>
</comment>
<dbReference type="InterPro" id="IPR045135">
    <property type="entry name" value="Rpn7_N"/>
</dbReference>
<evidence type="ECO:0000256" key="8">
    <source>
        <dbReference type="ARBA" id="ARBA00067814"/>
    </source>
</evidence>
<organism evidence="12 13">
    <name type="scientific">Aspergillus udagawae</name>
    <dbReference type="NCBI Taxonomy" id="91492"/>
    <lineage>
        <taxon>Eukaryota</taxon>
        <taxon>Fungi</taxon>
        <taxon>Dikarya</taxon>
        <taxon>Ascomycota</taxon>
        <taxon>Pezizomycotina</taxon>
        <taxon>Eurotiomycetes</taxon>
        <taxon>Eurotiomycetidae</taxon>
        <taxon>Eurotiales</taxon>
        <taxon>Aspergillaceae</taxon>
        <taxon>Aspergillus</taxon>
        <taxon>Aspergillus subgen. Fumigati</taxon>
    </lineage>
</organism>
<keyword evidence="7" id="KW-0539">Nucleus</keyword>
<dbReference type="Pfam" id="PF24808">
    <property type="entry name" value="DUF7707"/>
    <property type="match status" value="1"/>
</dbReference>
<comment type="similarity">
    <text evidence="3">Belongs to the CSN1 family.</text>
</comment>
<accession>A0A8E0QY98</accession>
<dbReference type="RefSeq" id="XP_043149941.1">
    <property type="nucleotide sequence ID" value="XM_043294006.1"/>
</dbReference>
<feature type="compositionally biased region" description="Basic and acidic residues" evidence="9">
    <location>
        <begin position="682"/>
        <end position="693"/>
    </location>
</feature>
<evidence type="ECO:0000256" key="1">
    <source>
        <dbReference type="ARBA" id="ARBA00004123"/>
    </source>
</evidence>
<comment type="caution">
    <text evidence="12">The sequence shown here is derived from an EMBL/GenBank/DDBJ whole genome shotgun (WGS) entry which is preliminary data.</text>
</comment>
<dbReference type="AlphaFoldDB" id="A0A8E0QY98"/>
<feature type="compositionally biased region" description="Gly residues" evidence="9">
    <location>
        <begin position="694"/>
        <end position="706"/>
    </location>
</feature>
<dbReference type="Pfam" id="PF01399">
    <property type="entry name" value="PCI"/>
    <property type="match status" value="1"/>
</dbReference>
<evidence type="ECO:0000256" key="10">
    <source>
        <dbReference type="SAM" id="SignalP"/>
    </source>
</evidence>
<evidence type="ECO:0000256" key="9">
    <source>
        <dbReference type="SAM" id="MobiDB-lite"/>
    </source>
</evidence>
<evidence type="ECO:0000313" key="12">
    <source>
        <dbReference type="EMBL" id="GIC92675.1"/>
    </source>
</evidence>
<reference evidence="12" key="2">
    <citation type="submission" date="2021-01" db="EMBL/GenBank/DDBJ databases">
        <title>Pan-genome distribution and transcriptional activeness of fungal secondary metabolism genes in Aspergillus section Fumigati.</title>
        <authorList>
            <person name="Takahashi H."/>
            <person name="Umemura M."/>
            <person name="Ninomiya A."/>
            <person name="Kusuya Y."/>
            <person name="Urayama S."/>
            <person name="Shimizu M."/>
            <person name="Watanabe A."/>
            <person name="Kamei K."/>
            <person name="Yaguchi T."/>
            <person name="Hagiwara D."/>
        </authorList>
    </citation>
    <scope>NUCLEOTIDE SEQUENCE</scope>
    <source>
        <strain evidence="12">IFM 46973</strain>
    </source>
</reference>
<evidence type="ECO:0000256" key="3">
    <source>
        <dbReference type="ARBA" id="ARBA00008793"/>
    </source>
</evidence>
<dbReference type="Pfam" id="PF10602">
    <property type="entry name" value="RPN7"/>
    <property type="match status" value="1"/>
</dbReference>